<dbReference type="GO" id="GO:0008033">
    <property type="term" value="P:tRNA processing"/>
    <property type="evidence" value="ECO:0007669"/>
    <property type="project" value="UniProtKB-KW"/>
</dbReference>
<dbReference type="SMART" id="SM01144">
    <property type="entry name" value="DTW"/>
    <property type="match status" value="1"/>
</dbReference>
<dbReference type="AlphaFoldDB" id="A0AAD3Y062"/>
<dbReference type="Proteomes" id="UP001279734">
    <property type="component" value="Unassembled WGS sequence"/>
</dbReference>
<dbReference type="EMBL" id="BSYO01000027">
    <property type="protein sequence ID" value="GMH24342.1"/>
    <property type="molecule type" value="Genomic_DNA"/>
</dbReference>
<dbReference type="InterPro" id="IPR005636">
    <property type="entry name" value="DTW"/>
</dbReference>
<comment type="similarity">
    <text evidence="5">Belongs to the TDD superfamily. DTWD2 family.</text>
</comment>
<evidence type="ECO:0000256" key="4">
    <source>
        <dbReference type="ARBA" id="ARBA00022694"/>
    </source>
</evidence>
<evidence type="ECO:0000256" key="5">
    <source>
        <dbReference type="ARBA" id="ARBA00034489"/>
    </source>
</evidence>
<evidence type="ECO:0000313" key="9">
    <source>
        <dbReference type="Proteomes" id="UP001279734"/>
    </source>
</evidence>
<evidence type="ECO:0000256" key="6">
    <source>
        <dbReference type="ARBA" id="ARBA00048718"/>
    </source>
</evidence>
<keyword evidence="3" id="KW-0949">S-adenosyl-L-methionine</keyword>
<dbReference type="GO" id="GO:0016432">
    <property type="term" value="F:tRNA-uridine aminocarboxypropyltransferase activity"/>
    <property type="evidence" value="ECO:0007669"/>
    <property type="project" value="UniProtKB-EC"/>
</dbReference>
<name>A0AAD3Y062_NEPGR</name>
<reference evidence="8" key="1">
    <citation type="submission" date="2023-05" db="EMBL/GenBank/DDBJ databases">
        <title>Nepenthes gracilis genome sequencing.</title>
        <authorList>
            <person name="Fukushima K."/>
        </authorList>
    </citation>
    <scope>NUCLEOTIDE SEQUENCE</scope>
    <source>
        <strain evidence="8">SING2019-196</strain>
    </source>
</reference>
<protein>
    <recommendedName>
        <fullName evidence="1">tRNA-uridine aminocarboxypropyltransferase</fullName>
        <ecNumber evidence="1">2.5.1.25</ecNumber>
    </recommendedName>
</protein>
<evidence type="ECO:0000259" key="7">
    <source>
        <dbReference type="SMART" id="SM01144"/>
    </source>
</evidence>
<dbReference type="InterPro" id="IPR039262">
    <property type="entry name" value="DTWD2/TAPT"/>
</dbReference>
<evidence type="ECO:0000313" key="8">
    <source>
        <dbReference type="EMBL" id="GMH24342.1"/>
    </source>
</evidence>
<feature type="domain" description="DTW" evidence="7">
    <location>
        <begin position="55"/>
        <end position="451"/>
    </location>
</feature>
<gene>
    <name evidence="8" type="ORF">Nepgr_026185</name>
</gene>
<proteinExistence type="inferred from homology"/>
<keyword evidence="4" id="KW-0819">tRNA processing</keyword>
<evidence type="ECO:0000256" key="2">
    <source>
        <dbReference type="ARBA" id="ARBA00022679"/>
    </source>
</evidence>
<keyword evidence="9" id="KW-1185">Reference proteome</keyword>
<dbReference type="EC" id="2.5.1.25" evidence="1"/>
<sequence length="459" mass="51646">MHQKITNQVLVYFRSGLRSSTANSKFYCFLSHPHNQKAMISKTLITSMKSQPNFKRSTCLTCSKPLSLCLCARIKAPVHENKVYITVLQHSLEKKHPLNSTRIATLGLKNITVVTVSDVNFEAQFEICPMEADSVTVYRWLKEGCTPAVRGNASAISGSEGNLVAEESRKQDLRRKDEVDSAGGYAEILNFQQFFKCPEERSNGMIGVDDIIEVRSCQNNGNDENHERNMDEFIGKASAMTSDGSPEQSITVMGKDGRRCSEEPVFRITIGKYGNIISLSHPWMLQLQQKNTKSVQFMGSQVVLEALAKGFAVKKFQKLQQYGRIEPEGLEEFEVRIPAGSAVLFPARNSASIQDIDFEVKNLIVLDGTWAKANRIYNENPWLTLLPCVRLNIDNMSMFSEVRHQPKPGYLSTIESIVYALELLGDDDTKGLVGLLDVFQSMVEDQRRCKDDRIKRTLL</sequence>
<evidence type="ECO:0000256" key="1">
    <source>
        <dbReference type="ARBA" id="ARBA00012386"/>
    </source>
</evidence>
<dbReference type="Pfam" id="PF03942">
    <property type="entry name" value="DTW"/>
    <property type="match status" value="2"/>
</dbReference>
<dbReference type="PANTHER" id="PTHR21392:SF0">
    <property type="entry name" value="TRNA-URIDINE AMINOCARBOXYPROPYLTRANSFERASE 2"/>
    <property type="match status" value="1"/>
</dbReference>
<comment type="catalytic activity">
    <reaction evidence="6">
        <text>a uridine in tRNA + S-adenosyl-L-methionine = a 3-[(3S)-3-amino-3-carboxypropyl]uridine in tRNA + S-methyl-5'-thioadenosine + H(+)</text>
        <dbReference type="Rhea" id="RHEA:62432"/>
        <dbReference type="Rhea" id="RHEA-COMP:13339"/>
        <dbReference type="Rhea" id="RHEA-COMP:16092"/>
        <dbReference type="ChEBI" id="CHEBI:15378"/>
        <dbReference type="ChEBI" id="CHEBI:17509"/>
        <dbReference type="ChEBI" id="CHEBI:59789"/>
        <dbReference type="ChEBI" id="CHEBI:65315"/>
        <dbReference type="ChEBI" id="CHEBI:82930"/>
        <dbReference type="EC" id="2.5.1.25"/>
    </reaction>
</comment>
<comment type="caution">
    <text evidence="8">The sequence shown here is derived from an EMBL/GenBank/DDBJ whole genome shotgun (WGS) entry which is preliminary data.</text>
</comment>
<evidence type="ECO:0000256" key="3">
    <source>
        <dbReference type="ARBA" id="ARBA00022691"/>
    </source>
</evidence>
<organism evidence="8 9">
    <name type="scientific">Nepenthes gracilis</name>
    <name type="common">Slender pitcher plant</name>
    <dbReference type="NCBI Taxonomy" id="150966"/>
    <lineage>
        <taxon>Eukaryota</taxon>
        <taxon>Viridiplantae</taxon>
        <taxon>Streptophyta</taxon>
        <taxon>Embryophyta</taxon>
        <taxon>Tracheophyta</taxon>
        <taxon>Spermatophyta</taxon>
        <taxon>Magnoliopsida</taxon>
        <taxon>eudicotyledons</taxon>
        <taxon>Gunneridae</taxon>
        <taxon>Pentapetalae</taxon>
        <taxon>Caryophyllales</taxon>
        <taxon>Nepenthaceae</taxon>
        <taxon>Nepenthes</taxon>
    </lineage>
</organism>
<keyword evidence="2" id="KW-0808">Transferase</keyword>
<accession>A0AAD3Y062</accession>
<dbReference type="PANTHER" id="PTHR21392">
    <property type="entry name" value="TRNA-URIDINE AMINOCARBOXYPROPYLTRANSFERASE 2"/>
    <property type="match status" value="1"/>
</dbReference>